<reference evidence="3 4" key="1">
    <citation type="submission" date="2020-09" db="EMBL/GenBank/DDBJ databases">
        <title>Methylomonas albis sp. nov. and Methylomonas fluvii sp. nov.: Two cold-adapted methanotrophs from the River Elbe and an amended description of Methylovulum psychrotolerans strain Eb1.</title>
        <authorList>
            <person name="Bussmann I.K."/>
            <person name="Klings K.-W."/>
            <person name="Warnstedt J."/>
            <person name="Hoppert M."/>
            <person name="Saborowski A."/>
            <person name="Horn F."/>
            <person name="Liebner S."/>
        </authorList>
    </citation>
    <scope>NUCLEOTIDE SEQUENCE [LARGE SCALE GENOMIC DNA]</scope>
    <source>
        <strain evidence="3 4">EbA</strain>
    </source>
</reference>
<comment type="caution">
    <text evidence="3">The sequence shown here is derived from an EMBL/GenBank/DDBJ whole genome shotgun (WGS) entry which is preliminary data.</text>
</comment>
<dbReference type="Gene3D" id="2.60.120.1440">
    <property type="match status" value="1"/>
</dbReference>
<gene>
    <name evidence="3" type="ORF">IE877_08600</name>
</gene>
<dbReference type="Pfam" id="PF04773">
    <property type="entry name" value="FecR"/>
    <property type="match status" value="1"/>
</dbReference>
<dbReference type="PIRSF" id="PIRSF018266">
    <property type="entry name" value="FecR"/>
    <property type="match status" value="1"/>
</dbReference>
<sequence length="320" mass="35087">MTLRFDQEVPTLANVQDQALAWFARLQDNQIGTADQAEFACWLAADPTHQTAYDKVVQLWQSPALNAALSQYASIPLRPPAQRKSKIRRWAAAASFVFLSSWFLATGEWIQRWQADLTTATGEQRRVILADGSSLVLNTDSAVKLDYAGQQRGVTLLSGEAYFEVQADKDRPFIVTTEQGTVRVVGTRFSVKTGDTTQVNVESGVVICSAQQGQNRQLSVGQHTEIDTQGVAEISPIDTGKTFAWLKGRLIFQDQTLADVIAELDRYHPGAIVIADAKLGQTRITGNYKLEDTAALIRTLADIAGAETVNISPYLTVLKS</sequence>
<dbReference type="RefSeq" id="WP_192374329.1">
    <property type="nucleotide sequence ID" value="NZ_CAJHIV010000001.1"/>
</dbReference>
<dbReference type="Gene3D" id="3.55.50.30">
    <property type="match status" value="1"/>
</dbReference>
<dbReference type="PANTHER" id="PTHR30273">
    <property type="entry name" value="PERIPLASMIC SIGNAL SENSOR AND SIGMA FACTOR ACTIVATOR FECR-RELATED"/>
    <property type="match status" value="1"/>
</dbReference>
<dbReference type="EMBL" id="JACXSS010000001">
    <property type="protein sequence ID" value="MBD9355944.1"/>
    <property type="molecule type" value="Genomic_DNA"/>
</dbReference>
<evidence type="ECO:0000259" key="1">
    <source>
        <dbReference type="Pfam" id="PF04773"/>
    </source>
</evidence>
<evidence type="ECO:0000259" key="2">
    <source>
        <dbReference type="Pfam" id="PF16220"/>
    </source>
</evidence>
<protein>
    <submittedName>
        <fullName evidence="3">FecR family protein</fullName>
    </submittedName>
</protein>
<dbReference type="InterPro" id="IPR032623">
    <property type="entry name" value="FecR_N"/>
</dbReference>
<evidence type="ECO:0000313" key="4">
    <source>
        <dbReference type="Proteomes" id="UP000652176"/>
    </source>
</evidence>
<name>A0ABR9D148_9GAMM</name>
<dbReference type="PANTHER" id="PTHR30273:SF2">
    <property type="entry name" value="PROTEIN FECR"/>
    <property type="match status" value="1"/>
</dbReference>
<feature type="domain" description="FecR protein" evidence="1">
    <location>
        <begin position="116"/>
        <end position="206"/>
    </location>
</feature>
<organism evidence="3 4">
    <name type="scientific">Methylomonas albis</name>
    <dbReference type="NCBI Taxonomy" id="1854563"/>
    <lineage>
        <taxon>Bacteria</taxon>
        <taxon>Pseudomonadati</taxon>
        <taxon>Pseudomonadota</taxon>
        <taxon>Gammaproteobacteria</taxon>
        <taxon>Methylococcales</taxon>
        <taxon>Methylococcaceae</taxon>
        <taxon>Methylomonas</taxon>
    </lineage>
</organism>
<accession>A0ABR9D148</accession>
<dbReference type="InterPro" id="IPR012373">
    <property type="entry name" value="Ferrdict_sens_TM"/>
</dbReference>
<evidence type="ECO:0000313" key="3">
    <source>
        <dbReference type="EMBL" id="MBD9355944.1"/>
    </source>
</evidence>
<keyword evidence="4" id="KW-1185">Reference proteome</keyword>
<dbReference type="Proteomes" id="UP000652176">
    <property type="component" value="Unassembled WGS sequence"/>
</dbReference>
<feature type="domain" description="FecR N-terminal" evidence="2">
    <location>
        <begin position="17"/>
        <end position="59"/>
    </location>
</feature>
<proteinExistence type="predicted"/>
<dbReference type="InterPro" id="IPR006860">
    <property type="entry name" value="FecR"/>
</dbReference>
<dbReference type="Pfam" id="PF16220">
    <property type="entry name" value="DUF4880"/>
    <property type="match status" value="1"/>
</dbReference>